<dbReference type="Proteomes" id="UP001056425">
    <property type="component" value="Chromosome"/>
</dbReference>
<evidence type="ECO:0008006" key="7">
    <source>
        <dbReference type="Google" id="ProtNLM"/>
    </source>
</evidence>
<evidence type="ECO:0000313" key="5">
    <source>
        <dbReference type="EMBL" id="USG99836.1"/>
    </source>
</evidence>
<evidence type="ECO:0000259" key="3">
    <source>
        <dbReference type="Pfam" id="PF14551"/>
    </source>
</evidence>
<dbReference type="GO" id="GO:0005524">
    <property type="term" value="F:ATP binding"/>
    <property type="evidence" value="ECO:0007669"/>
    <property type="project" value="InterPro"/>
</dbReference>
<dbReference type="PANTHER" id="PTHR11630:SF66">
    <property type="entry name" value="DNA REPLICATION LICENSING FACTOR MCM4"/>
    <property type="match status" value="1"/>
</dbReference>
<evidence type="ECO:0000256" key="2">
    <source>
        <dbReference type="ARBA" id="ARBA00022705"/>
    </source>
</evidence>
<dbReference type="InterPro" id="IPR033762">
    <property type="entry name" value="MCM_OB"/>
</dbReference>
<dbReference type="Gene3D" id="2.40.50.140">
    <property type="entry name" value="Nucleic acid-binding proteins"/>
    <property type="match status" value="1"/>
</dbReference>
<comment type="similarity">
    <text evidence="1">Belongs to the MCM family.</text>
</comment>
<dbReference type="Gene3D" id="2.20.28.10">
    <property type="match status" value="1"/>
</dbReference>
<dbReference type="GeneID" id="72778720"/>
<reference evidence="5 6" key="1">
    <citation type="submission" date="2021-08" db="EMBL/GenBank/DDBJ databases">
        <title>Thermococcus onnuriiensis IOH2.</title>
        <authorList>
            <person name="Park Y.-J."/>
        </authorList>
    </citation>
    <scope>NUCLEOTIDE SEQUENCE [LARGE SCALE GENOMIC DNA]</scope>
    <source>
        <strain evidence="5 6">IOH2</strain>
    </source>
</reference>
<feature type="domain" description="MCM OB" evidence="4">
    <location>
        <begin position="105"/>
        <end position="225"/>
    </location>
</feature>
<evidence type="ECO:0000313" key="6">
    <source>
        <dbReference type="Proteomes" id="UP001056425"/>
    </source>
</evidence>
<organism evidence="5 6">
    <name type="scientific">Thermococcus argininiproducens</name>
    <dbReference type="NCBI Taxonomy" id="2866384"/>
    <lineage>
        <taxon>Archaea</taxon>
        <taxon>Methanobacteriati</taxon>
        <taxon>Methanobacteriota</taxon>
        <taxon>Thermococci</taxon>
        <taxon>Thermococcales</taxon>
        <taxon>Thermococcaceae</taxon>
        <taxon>Thermococcus</taxon>
    </lineage>
</organism>
<dbReference type="InterPro" id="IPR027925">
    <property type="entry name" value="MCM_N"/>
</dbReference>
<dbReference type="Pfam" id="PF14551">
    <property type="entry name" value="MCM_N"/>
    <property type="match status" value="1"/>
</dbReference>
<sequence>MSRQEEIIDKFVQFFKEYLDENENLIYLNQLTKILTTSPKHSMEINWEHLNAFNPELAEELLENPEDVILAAEDAIQIVIQEEFFKKNSPKIHARFYELLKTYSVKELGIKHRNKFVQVEGIVAKTGRIDIFAPRIAFVCKDCGNIMIRIQKPFGNAIKPKKCEACGGKEIEIDTNESQFLDIQQIWIRDPSDKRTKIKAILLDDLVDTVSTEDKIIVTGILRLVSKEKRSPITFEKLLEVNHVTKQTKTEGQK</sequence>
<keyword evidence="2" id="KW-0235">DNA replication</keyword>
<dbReference type="Pfam" id="PF17207">
    <property type="entry name" value="MCM_OB"/>
    <property type="match status" value="1"/>
</dbReference>
<evidence type="ECO:0000259" key="4">
    <source>
        <dbReference type="Pfam" id="PF17207"/>
    </source>
</evidence>
<gene>
    <name evidence="5" type="ORF">K1720_10185</name>
</gene>
<keyword evidence="6" id="KW-1185">Reference proteome</keyword>
<dbReference type="GO" id="GO:0003697">
    <property type="term" value="F:single-stranded DNA binding"/>
    <property type="evidence" value="ECO:0007669"/>
    <property type="project" value="TreeGrafter"/>
</dbReference>
<dbReference type="GO" id="GO:0006260">
    <property type="term" value="P:DNA replication"/>
    <property type="evidence" value="ECO:0007669"/>
    <property type="project" value="UniProtKB-KW"/>
</dbReference>
<dbReference type="KEGG" id="thei:K1720_10185"/>
<dbReference type="SUPFAM" id="SSF50249">
    <property type="entry name" value="Nucleic acid-binding proteins"/>
    <property type="match status" value="1"/>
</dbReference>
<proteinExistence type="inferred from homology"/>
<name>A0A9E7M9E8_9EURY</name>
<dbReference type="Gene3D" id="3.30.1640.10">
    <property type="entry name" value="mini-chromosome maintenance (MCM) complex, chain A, domain 1"/>
    <property type="match status" value="1"/>
</dbReference>
<dbReference type="EMBL" id="CP080572">
    <property type="protein sequence ID" value="USG99836.1"/>
    <property type="molecule type" value="Genomic_DNA"/>
</dbReference>
<dbReference type="PANTHER" id="PTHR11630">
    <property type="entry name" value="DNA REPLICATION LICENSING FACTOR MCM FAMILY MEMBER"/>
    <property type="match status" value="1"/>
</dbReference>
<dbReference type="InterPro" id="IPR012340">
    <property type="entry name" value="NA-bd_OB-fold"/>
</dbReference>
<dbReference type="RefSeq" id="WP_251949108.1">
    <property type="nucleotide sequence ID" value="NZ_CP080572.1"/>
</dbReference>
<evidence type="ECO:0000256" key="1">
    <source>
        <dbReference type="ARBA" id="ARBA00008010"/>
    </source>
</evidence>
<feature type="domain" description="MCM N-terminal" evidence="3">
    <location>
        <begin position="10"/>
        <end position="97"/>
    </location>
</feature>
<protein>
    <recommendedName>
        <fullName evidence="7">Minichromosome maintenance protein MCM</fullName>
    </recommendedName>
</protein>
<dbReference type="AlphaFoldDB" id="A0A9E7M9E8"/>
<dbReference type="InterPro" id="IPR031327">
    <property type="entry name" value="MCM"/>
</dbReference>
<dbReference type="GO" id="GO:0017116">
    <property type="term" value="F:single-stranded DNA helicase activity"/>
    <property type="evidence" value="ECO:0007669"/>
    <property type="project" value="TreeGrafter"/>
</dbReference>
<accession>A0A9E7M9E8</accession>
<dbReference type="GO" id="GO:0042555">
    <property type="term" value="C:MCM complex"/>
    <property type="evidence" value="ECO:0007669"/>
    <property type="project" value="TreeGrafter"/>
</dbReference>